<keyword evidence="4 11" id="KW-0812">Transmembrane</keyword>
<dbReference type="Gene3D" id="1.10.287.70">
    <property type="match status" value="1"/>
</dbReference>
<dbReference type="PANTHER" id="PTHR11537">
    <property type="entry name" value="VOLTAGE-GATED POTASSIUM CHANNEL"/>
    <property type="match status" value="1"/>
</dbReference>
<gene>
    <name evidence="13" type="ORF">ACFO3I_08215</name>
</gene>
<evidence type="ECO:0000256" key="6">
    <source>
        <dbReference type="ARBA" id="ARBA00022958"/>
    </source>
</evidence>
<dbReference type="RefSeq" id="WP_377333224.1">
    <property type="nucleotide sequence ID" value="NZ_JBHSGB010000006.1"/>
</dbReference>
<keyword evidence="2" id="KW-0813">Transport</keyword>
<evidence type="ECO:0000313" key="13">
    <source>
        <dbReference type="EMBL" id="MFC4654995.1"/>
    </source>
</evidence>
<dbReference type="PRINTS" id="PR00169">
    <property type="entry name" value="KCHANNEL"/>
</dbReference>
<dbReference type="PANTHER" id="PTHR11537:SF254">
    <property type="entry name" value="POTASSIUM VOLTAGE-GATED CHANNEL PROTEIN SHAB"/>
    <property type="match status" value="1"/>
</dbReference>
<reference evidence="14" key="1">
    <citation type="journal article" date="2019" name="Int. J. Syst. Evol. Microbiol.">
        <title>The Global Catalogue of Microorganisms (GCM) 10K type strain sequencing project: providing services to taxonomists for standard genome sequencing and annotation.</title>
        <authorList>
            <consortium name="The Broad Institute Genomics Platform"/>
            <consortium name="The Broad Institute Genome Sequencing Center for Infectious Disease"/>
            <person name="Wu L."/>
            <person name="Ma J."/>
        </authorList>
    </citation>
    <scope>NUCLEOTIDE SEQUENCE [LARGE SCALE GENOMIC DNA]</scope>
    <source>
        <strain evidence="14">DT28</strain>
    </source>
</reference>
<dbReference type="GO" id="GO:0034220">
    <property type="term" value="P:monoatomic ion transmembrane transport"/>
    <property type="evidence" value="ECO:0007669"/>
    <property type="project" value="UniProtKB-KW"/>
</dbReference>
<feature type="transmembrane region" description="Helical" evidence="11">
    <location>
        <begin position="57"/>
        <end position="76"/>
    </location>
</feature>
<dbReference type="EMBL" id="JBHSGB010000006">
    <property type="protein sequence ID" value="MFC4654995.1"/>
    <property type="molecule type" value="Genomic_DNA"/>
</dbReference>
<evidence type="ECO:0000256" key="2">
    <source>
        <dbReference type="ARBA" id="ARBA00022448"/>
    </source>
</evidence>
<feature type="domain" description="Ion transport" evidence="12">
    <location>
        <begin position="28"/>
        <end position="247"/>
    </location>
</feature>
<dbReference type="InterPro" id="IPR028325">
    <property type="entry name" value="VG_K_chnl"/>
</dbReference>
<keyword evidence="9 11" id="KW-0472">Membrane</keyword>
<evidence type="ECO:0000256" key="9">
    <source>
        <dbReference type="ARBA" id="ARBA00023136"/>
    </source>
</evidence>
<organism evidence="13 14">
    <name type="scientific">Rheinheimera marina</name>
    <dbReference type="NCBI Taxonomy" id="1774958"/>
    <lineage>
        <taxon>Bacteria</taxon>
        <taxon>Pseudomonadati</taxon>
        <taxon>Pseudomonadota</taxon>
        <taxon>Gammaproteobacteria</taxon>
        <taxon>Chromatiales</taxon>
        <taxon>Chromatiaceae</taxon>
        <taxon>Rheinheimera</taxon>
    </lineage>
</organism>
<evidence type="ECO:0000313" key="14">
    <source>
        <dbReference type="Proteomes" id="UP001595962"/>
    </source>
</evidence>
<dbReference type="Pfam" id="PF00520">
    <property type="entry name" value="Ion_trans"/>
    <property type="match status" value="1"/>
</dbReference>
<proteinExistence type="predicted"/>
<evidence type="ECO:0000256" key="1">
    <source>
        <dbReference type="ARBA" id="ARBA00004141"/>
    </source>
</evidence>
<evidence type="ECO:0000256" key="7">
    <source>
        <dbReference type="ARBA" id="ARBA00022989"/>
    </source>
</evidence>
<dbReference type="Proteomes" id="UP001595962">
    <property type="component" value="Unassembled WGS sequence"/>
</dbReference>
<feature type="transmembrane region" description="Helical" evidence="11">
    <location>
        <begin position="96"/>
        <end position="125"/>
    </location>
</feature>
<evidence type="ECO:0000256" key="11">
    <source>
        <dbReference type="SAM" id="Phobius"/>
    </source>
</evidence>
<feature type="transmembrane region" description="Helical" evidence="11">
    <location>
        <begin position="25"/>
        <end position="45"/>
    </location>
</feature>
<comment type="caution">
    <text evidence="13">The sequence shown here is derived from an EMBL/GenBank/DDBJ whole genome shotgun (WGS) entry which is preliminary data.</text>
</comment>
<keyword evidence="8" id="KW-0406">Ion transport</keyword>
<evidence type="ECO:0000256" key="8">
    <source>
        <dbReference type="ARBA" id="ARBA00023065"/>
    </source>
</evidence>
<keyword evidence="3" id="KW-0633">Potassium transport</keyword>
<accession>A0ABV9JL98</accession>
<dbReference type="InterPro" id="IPR005821">
    <property type="entry name" value="Ion_trans_dom"/>
</dbReference>
<comment type="subcellular location">
    <subcellularLocation>
        <location evidence="1">Membrane</location>
        <topology evidence="1">Multi-pass membrane protein</topology>
    </subcellularLocation>
</comment>
<evidence type="ECO:0000256" key="10">
    <source>
        <dbReference type="ARBA" id="ARBA00023303"/>
    </source>
</evidence>
<feature type="transmembrane region" description="Helical" evidence="11">
    <location>
        <begin position="156"/>
        <end position="177"/>
    </location>
</feature>
<keyword evidence="7 11" id="KW-1133">Transmembrane helix</keyword>
<evidence type="ECO:0000256" key="3">
    <source>
        <dbReference type="ARBA" id="ARBA00022538"/>
    </source>
</evidence>
<sequence>MSHPPSLRHRLAKQLDPQLYPHQGLSLLNLLIAWVILLGIVLAILQTEPTIRQGHEGWFRLTELLLASVFLLEYLARAWTCVENDAYTQRWRYLLSFFALADLVAIVVAFSVYLGNGGVLLRLLLLIRILRLARLGRFSTALDCIAQAIRSRAYELLISAIFALLILLTSSTLLFLVEGDLQPDAFGSIPRAAWWAVATLTTVGYGDVYPVTVLGRVLAGLTAISGICIIAIPTGILASAFSDALQEAKQRQHSLPKRTDLPH</sequence>
<dbReference type="SUPFAM" id="SSF81324">
    <property type="entry name" value="Voltage-gated potassium channels"/>
    <property type="match status" value="1"/>
</dbReference>
<feature type="transmembrane region" description="Helical" evidence="11">
    <location>
        <begin position="217"/>
        <end position="241"/>
    </location>
</feature>
<protein>
    <submittedName>
        <fullName evidence="13">Potassium channel family protein</fullName>
    </submittedName>
</protein>
<evidence type="ECO:0000259" key="12">
    <source>
        <dbReference type="Pfam" id="PF00520"/>
    </source>
</evidence>
<keyword evidence="5" id="KW-0631">Potassium channel</keyword>
<keyword evidence="6" id="KW-0630">Potassium</keyword>
<keyword evidence="10 13" id="KW-0407">Ion channel</keyword>
<name>A0ABV9JL98_9GAMM</name>
<evidence type="ECO:0000256" key="4">
    <source>
        <dbReference type="ARBA" id="ARBA00022692"/>
    </source>
</evidence>
<evidence type="ECO:0000256" key="5">
    <source>
        <dbReference type="ARBA" id="ARBA00022826"/>
    </source>
</evidence>
<keyword evidence="14" id="KW-1185">Reference proteome</keyword>